<evidence type="ECO:0000256" key="1">
    <source>
        <dbReference type="ARBA" id="ARBA00022679"/>
    </source>
</evidence>
<reference evidence="9" key="1">
    <citation type="submission" date="2018-05" db="EMBL/GenBank/DDBJ databases">
        <title>Draft genome of Mucuna pruriens seed.</title>
        <authorList>
            <person name="Nnadi N.E."/>
            <person name="Vos R."/>
            <person name="Hasami M.H."/>
            <person name="Devisetty U.K."/>
            <person name="Aguiy J.C."/>
        </authorList>
    </citation>
    <scope>NUCLEOTIDE SEQUENCE [LARGE SCALE GENOMIC DNA]</scope>
    <source>
        <strain evidence="9">JCA_2017</strain>
    </source>
</reference>
<sequence length="199" mass="23026">MKYSLLERTCCALAWTVKRLRPYMLSHMTWLISKMDSIKYIFENPALTGKIARWQVALSEYDIVHVTQKAIKGSALAEHLAYHPLVDYQLMKHDFPDEDILMLMEEPGQEKGWAMYFDGASKMLSHGIGAVLISPEGRYFPFTVRFGFNCTNNMAEYETCAIRIVMAIEYQIKDLKVHRDSALVIHQLKGEWETRDRVG</sequence>
<organism evidence="9 10">
    <name type="scientific">Mucuna pruriens</name>
    <name type="common">Velvet bean</name>
    <name type="synonym">Dolichos pruriens</name>
    <dbReference type="NCBI Taxonomy" id="157652"/>
    <lineage>
        <taxon>Eukaryota</taxon>
        <taxon>Viridiplantae</taxon>
        <taxon>Streptophyta</taxon>
        <taxon>Embryophyta</taxon>
        <taxon>Tracheophyta</taxon>
        <taxon>Spermatophyta</taxon>
        <taxon>Magnoliopsida</taxon>
        <taxon>eudicotyledons</taxon>
        <taxon>Gunneridae</taxon>
        <taxon>Pentapetalae</taxon>
        <taxon>rosids</taxon>
        <taxon>fabids</taxon>
        <taxon>Fabales</taxon>
        <taxon>Fabaceae</taxon>
        <taxon>Papilionoideae</taxon>
        <taxon>50 kb inversion clade</taxon>
        <taxon>NPAAA clade</taxon>
        <taxon>indigoferoid/millettioid clade</taxon>
        <taxon>Phaseoleae</taxon>
        <taxon>Mucuna</taxon>
    </lineage>
</organism>
<evidence type="ECO:0000256" key="5">
    <source>
        <dbReference type="ARBA" id="ARBA00022801"/>
    </source>
</evidence>
<keyword evidence="3" id="KW-0540">Nuclease</keyword>
<evidence type="ECO:0000259" key="7">
    <source>
        <dbReference type="Pfam" id="PF13456"/>
    </source>
</evidence>
<dbReference type="EMBL" id="QJKJ01013164">
    <property type="protein sequence ID" value="RDX66994.1"/>
    <property type="molecule type" value="Genomic_DNA"/>
</dbReference>
<evidence type="ECO:0000259" key="8">
    <source>
        <dbReference type="Pfam" id="PF17917"/>
    </source>
</evidence>
<evidence type="ECO:0000256" key="3">
    <source>
        <dbReference type="ARBA" id="ARBA00022722"/>
    </source>
</evidence>
<keyword evidence="4" id="KW-0255">Endonuclease</keyword>
<protein>
    <submittedName>
        <fullName evidence="9">Uncharacterized protein</fullName>
    </submittedName>
</protein>
<keyword evidence="1" id="KW-0808">Transferase</keyword>
<dbReference type="GO" id="GO:0004523">
    <property type="term" value="F:RNA-DNA hybrid ribonuclease activity"/>
    <property type="evidence" value="ECO:0007669"/>
    <property type="project" value="InterPro"/>
</dbReference>
<keyword evidence="6" id="KW-0695">RNA-directed DNA polymerase</keyword>
<dbReference type="Pfam" id="PF13456">
    <property type="entry name" value="RVT_3"/>
    <property type="match status" value="1"/>
</dbReference>
<dbReference type="InterPro" id="IPR002156">
    <property type="entry name" value="RNaseH_domain"/>
</dbReference>
<feature type="non-terminal residue" evidence="9">
    <location>
        <position position="1"/>
    </location>
</feature>
<dbReference type="InterPro" id="IPR036397">
    <property type="entry name" value="RNaseH_sf"/>
</dbReference>
<evidence type="ECO:0000313" key="9">
    <source>
        <dbReference type="EMBL" id="RDX66994.1"/>
    </source>
</evidence>
<feature type="domain" description="Reverse transcriptase RNase H-like" evidence="8">
    <location>
        <begin position="2"/>
        <end position="61"/>
    </location>
</feature>
<gene>
    <name evidence="9" type="ORF">CR513_54176</name>
</gene>
<keyword evidence="10" id="KW-1185">Reference proteome</keyword>
<dbReference type="GO" id="GO:0003676">
    <property type="term" value="F:nucleic acid binding"/>
    <property type="evidence" value="ECO:0007669"/>
    <property type="project" value="InterPro"/>
</dbReference>
<dbReference type="PANTHER" id="PTHR48475:SF1">
    <property type="entry name" value="RNASE H TYPE-1 DOMAIN-CONTAINING PROTEIN"/>
    <property type="match status" value="1"/>
</dbReference>
<dbReference type="Pfam" id="PF17917">
    <property type="entry name" value="RT_RNaseH"/>
    <property type="match status" value="1"/>
</dbReference>
<dbReference type="Gene3D" id="3.30.420.10">
    <property type="entry name" value="Ribonuclease H-like superfamily/Ribonuclease H"/>
    <property type="match status" value="1"/>
</dbReference>
<dbReference type="PANTHER" id="PTHR48475">
    <property type="entry name" value="RIBONUCLEASE H"/>
    <property type="match status" value="1"/>
</dbReference>
<evidence type="ECO:0000256" key="2">
    <source>
        <dbReference type="ARBA" id="ARBA00022695"/>
    </source>
</evidence>
<keyword evidence="5" id="KW-0378">Hydrolase</keyword>
<evidence type="ECO:0000256" key="6">
    <source>
        <dbReference type="ARBA" id="ARBA00022918"/>
    </source>
</evidence>
<evidence type="ECO:0000313" key="10">
    <source>
        <dbReference type="Proteomes" id="UP000257109"/>
    </source>
</evidence>
<dbReference type="AlphaFoldDB" id="A0A371EM08"/>
<feature type="domain" description="RNase H type-1" evidence="7">
    <location>
        <begin position="125"/>
        <end position="196"/>
    </location>
</feature>
<accession>A0A371EM08</accession>
<dbReference type="OrthoDB" id="1423199at2759"/>
<evidence type="ECO:0000256" key="4">
    <source>
        <dbReference type="ARBA" id="ARBA00022759"/>
    </source>
</evidence>
<dbReference type="SUPFAM" id="SSF53098">
    <property type="entry name" value="Ribonuclease H-like"/>
    <property type="match status" value="1"/>
</dbReference>
<keyword evidence="2" id="KW-0548">Nucleotidyltransferase</keyword>
<comment type="caution">
    <text evidence="9">The sequence shown here is derived from an EMBL/GenBank/DDBJ whole genome shotgun (WGS) entry which is preliminary data.</text>
</comment>
<dbReference type="InterPro" id="IPR041373">
    <property type="entry name" value="RT_RNaseH"/>
</dbReference>
<dbReference type="InterPro" id="IPR012337">
    <property type="entry name" value="RNaseH-like_sf"/>
</dbReference>
<dbReference type="Proteomes" id="UP000257109">
    <property type="component" value="Unassembled WGS sequence"/>
</dbReference>
<dbReference type="GO" id="GO:0003964">
    <property type="term" value="F:RNA-directed DNA polymerase activity"/>
    <property type="evidence" value="ECO:0007669"/>
    <property type="project" value="UniProtKB-KW"/>
</dbReference>
<name>A0A371EM08_MUCPR</name>
<proteinExistence type="predicted"/>